<dbReference type="InterPro" id="IPR020559">
    <property type="entry name" value="PRibGlycinamide_synth_CS"/>
</dbReference>
<organism evidence="15 16">
    <name type="scientific">Meristemomyces frigidus</name>
    <dbReference type="NCBI Taxonomy" id="1508187"/>
    <lineage>
        <taxon>Eukaryota</taxon>
        <taxon>Fungi</taxon>
        <taxon>Dikarya</taxon>
        <taxon>Ascomycota</taxon>
        <taxon>Pezizomycotina</taxon>
        <taxon>Dothideomycetes</taxon>
        <taxon>Dothideomycetidae</taxon>
        <taxon>Mycosphaerellales</taxon>
        <taxon>Teratosphaeriaceae</taxon>
        <taxon>Meristemomyces</taxon>
    </lineage>
</organism>
<evidence type="ECO:0000256" key="13">
    <source>
        <dbReference type="PROSITE-ProRule" id="PRU00409"/>
    </source>
</evidence>
<comment type="catalytic activity">
    <reaction evidence="12">
        <text>2-formamido-N(1)-(5-O-phospho-beta-D-ribosyl)acetamidine + ATP = 5-amino-1-(5-phospho-beta-D-ribosyl)imidazole + ADP + phosphate + H(+)</text>
        <dbReference type="Rhea" id="RHEA:23032"/>
        <dbReference type="ChEBI" id="CHEBI:15378"/>
        <dbReference type="ChEBI" id="CHEBI:30616"/>
        <dbReference type="ChEBI" id="CHEBI:43474"/>
        <dbReference type="ChEBI" id="CHEBI:137981"/>
        <dbReference type="ChEBI" id="CHEBI:147287"/>
        <dbReference type="ChEBI" id="CHEBI:456216"/>
        <dbReference type="EC" id="6.3.3.1"/>
    </reaction>
</comment>
<proteinExistence type="inferred from homology"/>
<dbReference type="Gene3D" id="3.30.470.20">
    <property type="entry name" value="ATP-grasp fold, B domain"/>
    <property type="match status" value="1"/>
</dbReference>
<dbReference type="Gene3D" id="3.90.600.10">
    <property type="entry name" value="Phosphoribosylglycinamide synthetase, C-terminal domain"/>
    <property type="match status" value="1"/>
</dbReference>
<dbReference type="FunFam" id="3.90.600.10:FF:000001">
    <property type="entry name" value="Trifunctional purine biosynthetic protein adenosine-3"/>
    <property type="match status" value="1"/>
</dbReference>
<keyword evidence="4" id="KW-0479">Metal-binding</keyword>
<dbReference type="FunFam" id="3.40.50.20:FF:000006">
    <property type="entry name" value="Phosphoribosylamine--glycine ligase, chloroplastic"/>
    <property type="match status" value="1"/>
</dbReference>
<dbReference type="SMART" id="SM01210">
    <property type="entry name" value="GARS_C"/>
    <property type="match status" value="1"/>
</dbReference>
<feature type="domain" description="ATP-grasp" evidence="14">
    <location>
        <begin position="117"/>
        <end position="323"/>
    </location>
</feature>
<dbReference type="InterPro" id="IPR000115">
    <property type="entry name" value="PRibGlycinamide_synth"/>
</dbReference>
<dbReference type="Pfam" id="PF02843">
    <property type="entry name" value="GARS_C"/>
    <property type="match status" value="1"/>
</dbReference>
<dbReference type="Pfam" id="PF01071">
    <property type="entry name" value="GARS_A"/>
    <property type="match status" value="1"/>
</dbReference>
<dbReference type="GO" id="GO:0009113">
    <property type="term" value="P:purine nucleobase biosynthetic process"/>
    <property type="evidence" value="ECO:0007669"/>
    <property type="project" value="InterPro"/>
</dbReference>
<dbReference type="InterPro" id="IPR020562">
    <property type="entry name" value="PRibGlycinamide_synth_N"/>
</dbReference>
<dbReference type="InterPro" id="IPR013815">
    <property type="entry name" value="ATP_grasp_subdomain_1"/>
</dbReference>
<dbReference type="Proteomes" id="UP001310890">
    <property type="component" value="Unassembled WGS sequence"/>
</dbReference>
<evidence type="ECO:0000256" key="12">
    <source>
        <dbReference type="ARBA" id="ARBA00049057"/>
    </source>
</evidence>
<dbReference type="InterPro" id="IPR020561">
    <property type="entry name" value="PRibGlycinamid_synth_ATP-grasp"/>
</dbReference>
<dbReference type="GO" id="GO:0005524">
    <property type="term" value="F:ATP binding"/>
    <property type="evidence" value="ECO:0007669"/>
    <property type="project" value="UniProtKB-UniRule"/>
</dbReference>
<dbReference type="PANTHER" id="PTHR43472">
    <property type="entry name" value="PHOSPHORIBOSYLAMINE--GLYCINE LIGASE"/>
    <property type="match status" value="1"/>
</dbReference>
<dbReference type="SMART" id="SM01209">
    <property type="entry name" value="GARS_A"/>
    <property type="match status" value="1"/>
</dbReference>
<keyword evidence="7 13" id="KW-0067">ATP-binding</keyword>
<comment type="similarity">
    <text evidence="9">Belongs to the GARS family.</text>
</comment>
<dbReference type="InterPro" id="IPR037123">
    <property type="entry name" value="PRibGlycinamide_synth_C_sf"/>
</dbReference>
<evidence type="ECO:0000256" key="1">
    <source>
        <dbReference type="ARBA" id="ARBA00005174"/>
    </source>
</evidence>
<evidence type="ECO:0000313" key="15">
    <source>
        <dbReference type="EMBL" id="KAK5111209.1"/>
    </source>
</evidence>
<dbReference type="NCBIfam" id="TIGR00877">
    <property type="entry name" value="purD"/>
    <property type="match status" value="1"/>
</dbReference>
<dbReference type="InterPro" id="IPR011761">
    <property type="entry name" value="ATP-grasp"/>
</dbReference>
<evidence type="ECO:0000313" key="16">
    <source>
        <dbReference type="Proteomes" id="UP001310890"/>
    </source>
</evidence>
<dbReference type="GO" id="GO:0006164">
    <property type="term" value="P:purine nucleotide biosynthetic process"/>
    <property type="evidence" value="ECO:0007669"/>
    <property type="project" value="UniProtKB-KW"/>
</dbReference>
<evidence type="ECO:0000256" key="3">
    <source>
        <dbReference type="ARBA" id="ARBA00022598"/>
    </source>
</evidence>
<evidence type="ECO:0000256" key="9">
    <source>
        <dbReference type="ARBA" id="ARBA00038345"/>
    </source>
</evidence>
<dbReference type="FunFam" id="3.30.1490.20:FF:000006">
    <property type="entry name" value="phosphoribosylamine--glycine ligase, chloroplastic-like"/>
    <property type="match status" value="1"/>
</dbReference>
<dbReference type="InterPro" id="IPR016185">
    <property type="entry name" value="PreATP-grasp_dom_sf"/>
</dbReference>
<keyword evidence="5 13" id="KW-0547">Nucleotide-binding</keyword>
<evidence type="ECO:0000256" key="8">
    <source>
        <dbReference type="ARBA" id="ARBA00023211"/>
    </source>
</evidence>
<dbReference type="EC" id="6.3.4.13" evidence="2"/>
<dbReference type="PROSITE" id="PS50975">
    <property type="entry name" value="ATP_GRASP"/>
    <property type="match status" value="1"/>
</dbReference>
<dbReference type="SUPFAM" id="SSF56059">
    <property type="entry name" value="Glutathione synthetase ATP-binding domain-like"/>
    <property type="match status" value="1"/>
</dbReference>
<dbReference type="PANTHER" id="PTHR43472:SF1">
    <property type="entry name" value="PHOSPHORIBOSYLAMINE--GLYCINE LIGASE, CHLOROPLASTIC"/>
    <property type="match status" value="1"/>
</dbReference>
<dbReference type="AlphaFoldDB" id="A0AAN7TEV6"/>
<dbReference type="Pfam" id="PF02844">
    <property type="entry name" value="GARS_N"/>
    <property type="match status" value="1"/>
</dbReference>
<dbReference type="HAMAP" id="MF_00138">
    <property type="entry name" value="GARS"/>
    <property type="match status" value="1"/>
</dbReference>
<gene>
    <name evidence="15" type="ORF">LTR62_005237</name>
</gene>
<evidence type="ECO:0000256" key="4">
    <source>
        <dbReference type="ARBA" id="ARBA00022723"/>
    </source>
</evidence>
<evidence type="ECO:0000256" key="6">
    <source>
        <dbReference type="ARBA" id="ARBA00022755"/>
    </source>
</evidence>
<keyword evidence="6" id="KW-0658">Purine biosynthesis</keyword>
<sequence length="432" mass="46238">MPSDKLRILLVGNGGREHVLAWKLAQSDKVECIHVVPGNGGTAGVEKCQNITSVKDTDCAALVKHANDHNLNFLIPGPEAPLVAGITDHFNKYAPTVQVFGPSEAAARMEGSKTFSKDFMKRHMIPTAAYENFTDYNAARNYLDVVSHPVVIKADGLAGGKGVIIPKDNREARHALESIMANHDFGDAGNSVVVEEFLEGDEISILSFSDGETILSLPPAQDHKRIGDGDTGPNTGGMGTYAPTPLVTKAQLAEIDRTVLQPTIDGMKKENMPFRGCLFTGLMLTKTGPKVLEYNVRFGDPESQSCLPLLRNDLAELMQACCIGTLAKHTLSIAELSACTVVVAAAGYPGSYAKGTAMKVSVPKKEEGMYLFHAGTSLGEDEQLRTSGGRVIAATATGSTLREAVDKAYKGVGMIEFEGMQFRKDIAARALK</sequence>
<dbReference type="EMBL" id="JAVRRL010000041">
    <property type="protein sequence ID" value="KAK5111209.1"/>
    <property type="molecule type" value="Genomic_DNA"/>
</dbReference>
<comment type="pathway">
    <text evidence="1">Purine metabolism; IMP biosynthesis via de novo pathway; N(1)-(5-phospho-D-ribosyl)glycinamide from 5-phospho-alpha-D-ribose 1-diphosphate: step 2/2.</text>
</comment>
<dbReference type="GO" id="GO:0004641">
    <property type="term" value="F:phosphoribosylformylglycinamidine cyclo-ligase activity"/>
    <property type="evidence" value="ECO:0007669"/>
    <property type="project" value="UniProtKB-EC"/>
</dbReference>
<dbReference type="InterPro" id="IPR020560">
    <property type="entry name" value="PRibGlycinamide_synth_C-dom"/>
</dbReference>
<evidence type="ECO:0000259" key="14">
    <source>
        <dbReference type="PROSITE" id="PS50975"/>
    </source>
</evidence>
<dbReference type="SUPFAM" id="SSF52440">
    <property type="entry name" value="PreATP-grasp domain"/>
    <property type="match status" value="1"/>
</dbReference>
<evidence type="ECO:0000256" key="11">
    <source>
        <dbReference type="ARBA" id="ARBA00042864"/>
    </source>
</evidence>
<keyword evidence="3" id="KW-0436">Ligase</keyword>
<accession>A0AAN7TEV6</accession>
<dbReference type="GO" id="GO:0046872">
    <property type="term" value="F:metal ion binding"/>
    <property type="evidence" value="ECO:0007669"/>
    <property type="project" value="UniProtKB-KW"/>
</dbReference>
<evidence type="ECO:0000256" key="2">
    <source>
        <dbReference type="ARBA" id="ARBA00013255"/>
    </source>
</evidence>
<dbReference type="Gene3D" id="3.30.1490.20">
    <property type="entry name" value="ATP-grasp fold, A domain"/>
    <property type="match status" value="1"/>
</dbReference>
<dbReference type="InterPro" id="IPR011054">
    <property type="entry name" value="Rudment_hybrid_motif"/>
</dbReference>
<dbReference type="FunFam" id="3.30.470.20:FF:000018">
    <property type="entry name" value="Trifunctional purine biosynthetic protein adenosine-3"/>
    <property type="match status" value="1"/>
</dbReference>
<keyword evidence="8" id="KW-0464">Manganese</keyword>
<evidence type="ECO:0000256" key="7">
    <source>
        <dbReference type="ARBA" id="ARBA00022840"/>
    </source>
</evidence>
<dbReference type="SUPFAM" id="SSF51246">
    <property type="entry name" value="Rudiment single hybrid motif"/>
    <property type="match status" value="1"/>
</dbReference>
<dbReference type="PROSITE" id="PS00184">
    <property type="entry name" value="GARS"/>
    <property type="match status" value="1"/>
</dbReference>
<dbReference type="Gene3D" id="3.40.50.20">
    <property type="match status" value="1"/>
</dbReference>
<evidence type="ECO:0000256" key="5">
    <source>
        <dbReference type="ARBA" id="ARBA00022741"/>
    </source>
</evidence>
<evidence type="ECO:0000256" key="10">
    <source>
        <dbReference type="ARBA" id="ARBA00042242"/>
    </source>
</evidence>
<reference evidence="15" key="1">
    <citation type="submission" date="2023-08" db="EMBL/GenBank/DDBJ databases">
        <title>Black Yeasts Isolated from many extreme environments.</title>
        <authorList>
            <person name="Coleine C."/>
            <person name="Stajich J.E."/>
            <person name="Selbmann L."/>
        </authorList>
    </citation>
    <scope>NUCLEOTIDE SEQUENCE</scope>
    <source>
        <strain evidence="15">CCFEE 5401</strain>
    </source>
</reference>
<comment type="caution">
    <text evidence="15">The sequence shown here is derived from an EMBL/GenBank/DDBJ whole genome shotgun (WGS) entry which is preliminary data.</text>
</comment>
<name>A0AAN7TEV6_9PEZI</name>
<protein>
    <recommendedName>
        <fullName evidence="2">phosphoribosylamine--glycine ligase</fullName>
        <ecNumber evidence="2">6.3.4.13</ecNumber>
    </recommendedName>
    <alternativeName>
        <fullName evidence="10">Glycinamide ribonucleotide synthetase</fullName>
    </alternativeName>
    <alternativeName>
        <fullName evidence="11">Phosphoribosylglycinamide synthetase</fullName>
    </alternativeName>
</protein>
<dbReference type="GO" id="GO:0004637">
    <property type="term" value="F:phosphoribosylamine-glycine ligase activity"/>
    <property type="evidence" value="ECO:0007669"/>
    <property type="project" value="UniProtKB-EC"/>
</dbReference>